<dbReference type="InterPro" id="IPR050222">
    <property type="entry name" value="MATE_MdtK"/>
</dbReference>
<keyword evidence="7" id="KW-0406">Ion transport</keyword>
<dbReference type="EMBL" id="JACJVJ010000001">
    <property type="protein sequence ID" value="MBC2776575.1"/>
    <property type="molecule type" value="Genomic_DNA"/>
</dbReference>
<evidence type="ECO:0000256" key="3">
    <source>
        <dbReference type="ARBA" id="ARBA00022449"/>
    </source>
</evidence>
<evidence type="ECO:0000256" key="9">
    <source>
        <dbReference type="ARBA" id="ARBA00031636"/>
    </source>
</evidence>
<feature type="transmembrane region" description="Helical" evidence="10">
    <location>
        <begin position="172"/>
        <end position="197"/>
    </location>
</feature>
<keyword evidence="5 10" id="KW-0812">Transmembrane</keyword>
<evidence type="ECO:0000256" key="7">
    <source>
        <dbReference type="ARBA" id="ARBA00023065"/>
    </source>
</evidence>
<keyword evidence="4" id="KW-1003">Cell membrane</keyword>
<dbReference type="Pfam" id="PF01554">
    <property type="entry name" value="MatE"/>
    <property type="match status" value="2"/>
</dbReference>
<feature type="transmembrane region" description="Helical" evidence="10">
    <location>
        <begin position="433"/>
        <end position="453"/>
    </location>
</feature>
<dbReference type="PANTHER" id="PTHR43298">
    <property type="entry name" value="MULTIDRUG RESISTANCE PROTEIN NORM-RELATED"/>
    <property type="match status" value="1"/>
</dbReference>
<organism evidence="11 12">
    <name type="scientific">Parasphingopyxis marina</name>
    <dbReference type="NCBI Taxonomy" id="2761622"/>
    <lineage>
        <taxon>Bacteria</taxon>
        <taxon>Pseudomonadati</taxon>
        <taxon>Pseudomonadota</taxon>
        <taxon>Alphaproteobacteria</taxon>
        <taxon>Sphingomonadales</taxon>
        <taxon>Sphingomonadaceae</taxon>
        <taxon>Parasphingopyxis</taxon>
    </lineage>
</organism>
<dbReference type="AlphaFoldDB" id="A0A842HUG7"/>
<evidence type="ECO:0000256" key="6">
    <source>
        <dbReference type="ARBA" id="ARBA00022989"/>
    </source>
</evidence>
<evidence type="ECO:0000256" key="5">
    <source>
        <dbReference type="ARBA" id="ARBA00022692"/>
    </source>
</evidence>
<evidence type="ECO:0000256" key="10">
    <source>
        <dbReference type="SAM" id="Phobius"/>
    </source>
</evidence>
<dbReference type="RefSeq" id="WP_185799847.1">
    <property type="nucleotide sequence ID" value="NZ_JACJVJ010000001.1"/>
</dbReference>
<sequence length="469" mass="50392">MDSNPAPEGLARRRTGIRVEIRATLALAWPLVLGNLAQASIHTTEVLILGRYDVDALAAAALGVNLYFAFAIFAMGLVTAASPLIAAEYGRRWNSVRDVRRTVRQALWASLAICLPCWLILWNSESLLLLLGQEPALSRDAAHFIRIAMWGLFPFLVYIVLRYYVTALERPIWGLLVTGVGVVFNALACWALVFGGLGLPELGLTGAGIANVLANSVLALGMIAVVYGVRRFRRYKLLGHFWRADWPRLAAIVKLGVPIAVTLGMEITVFNAAVFLMGLIGRDSLAAHAIAIQVASLAFMLPLGLSQAATVRVGIFHGRKDAEGVARAGRVALGLGLGAAFFLSSTMVLFPNQLIGLFIDPADPAMANVFALALSFLFVAAIFQLVDGAQAVGAGVLRGVQDTRWPMLFAAFGYWVVGLGVAVWLGFPMGLQGVGIWIGLAFGLAVVAVLMVGRWLMRARIGLIDYQRA</sequence>
<feature type="transmembrane region" description="Helical" evidence="10">
    <location>
        <begin position="249"/>
        <end position="280"/>
    </location>
</feature>
<name>A0A842HUG7_9SPHN</name>
<comment type="subcellular location">
    <subcellularLocation>
        <location evidence="1">Cell inner membrane</location>
        <topology evidence="1">Multi-pass membrane protein</topology>
    </subcellularLocation>
</comment>
<evidence type="ECO:0000313" key="12">
    <source>
        <dbReference type="Proteomes" id="UP000564378"/>
    </source>
</evidence>
<evidence type="ECO:0000256" key="1">
    <source>
        <dbReference type="ARBA" id="ARBA00004429"/>
    </source>
</evidence>
<keyword evidence="8 10" id="KW-0472">Membrane</keyword>
<evidence type="ECO:0000256" key="4">
    <source>
        <dbReference type="ARBA" id="ARBA00022475"/>
    </source>
</evidence>
<evidence type="ECO:0000256" key="2">
    <source>
        <dbReference type="ARBA" id="ARBA00022448"/>
    </source>
</evidence>
<dbReference type="GO" id="GO:0042910">
    <property type="term" value="F:xenobiotic transmembrane transporter activity"/>
    <property type="evidence" value="ECO:0007669"/>
    <property type="project" value="InterPro"/>
</dbReference>
<feature type="transmembrane region" description="Helical" evidence="10">
    <location>
        <begin position="365"/>
        <end position="386"/>
    </location>
</feature>
<feature type="transmembrane region" description="Helical" evidence="10">
    <location>
        <begin position="106"/>
        <end position="124"/>
    </location>
</feature>
<accession>A0A842HUG7</accession>
<keyword evidence="6 10" id="KW-1133">Transmembrane helix</keyword>
<comment type="caution">
    <text evidence="11">The sequence shown here is derived from an EMBL/GenBank/DDBJ whole genome shotgun (WGS) entry which is preliminary data.</text>
</comment>
<feature type="transmembrane region" description="Helical" evidence="10">
    <location>
        <begin position="144"/>
        <end position="165"/>
    </location>
</feature>
<feature type="transmembrane region" description="Helical" evidence="10">
    <location>
        <begin position="63"/>
        <end position="85"/>
    </location>
</feature>
<dbReference type="GO" id="GO:0005886">
    <property type="term" value="C:plasma membrane"/>
    <property type="evidence" value="ECO:0007669"/>
    <property type="project" value="UniProtKB-SubCell"/>
</dbReference>
<dbReference type="InterPro" id="IPR048279">
    <property type="entry name" value="MdtK-like"/>
</dbReference>
<dbReference type="Proteomes" id="UP000564378">
    <property type="component" value="Unassembled WGS sequence"/>
</dbReference>
<gene>
    <name evidence="11" type="ORF">H6P80_02960</name>
</gene>
<dbReference type="CDD" id="cd13131">
    <property type="entry name" value="MATE_NorM_like"/>
    <property type="match status" value="1"/>
</dbReference>
<keyword evidence="12" id="KW-1185">Reference proteome</keyword>
<dbReference type="GO" id="GO:0015297">
    <property type="term" value="F:antiporter activity"/>
    <property type="evidence" value="ECO:0007669"/>
    <property type="project" value="UniProtKB-KW"/>
</dbReference>
<proteinExistence type="predicted"/>
<dbReference type="PIRSF" id="PIRSF006603">
    <property type="entry name" value="DinF"/>
    <property type="match status" value="1"/>
</dbReference>
<feature type="transmembrane region" description="Helical" evidence="10">
    <location>
        <begin position="331"/>
        <end position="359"/>
    </location>
</feature>
<evidence type="ECO:0000313" key="11">
    <source>
        <dbReference type="EMBL" id="MBC2776575.1"/>
    </source>
</evidence>
<keyword evidence="3" id="KW-0050">Antiport</keyword>
<keyword evidence="2" id="KW-0813">Transport</keyword>
<evidence type="ECO:0000256" key="8">
    <source>
        <dbReference type="ARBA" id="ARBA00023136"/>
    </source>
</evidence>
<reference evidence="11 12" key="1">
    <citation type="submission" date="2020-08" db="EMBL/GenBank/DDBJ databases">
        <title>Draft genome sequence of Parasphingopyxis sp. GrpM-11.</title>
        <authorList>
            <person name="Oh J."/>
            <person name="Roh D.-H."/>
        </authorList>
    </citation>
    <scope>NUCLEOTIDE SEQUENCE [LARGE SCALE GENOMIC DNA]</scope>
    <source>
        <strain evidence="11 12">GrpM-11</strain>
    </source>
</reference>
<dbReference type="NCBIfam" id="TIGR00797">
    <property type="entry name" value="matE"/>
    <property type="match status" value="1"/>
</dbReference>
<protein>
    <recommendedName>
        <fullName evidence="9">Multidrug-efflux transporter</fullName>
    </recommendedName>
</protein>
<dbReference type="InterPro" id="IPR002528">
    <property type="entry name" value="MATE_fam"/>
</dbReference>
<feature type="transmembrane region" description="Helical" evidence="10">
    <location>
        <begin position="286"/>
        <end position="310"/>
    </location>
</feature>
<dbReference type="PANTHER" id="PTHR43298:SF2">
    <property type="entry name" value="FMN_FAD EXPORTER YEEO-RELATED"/>
    <property type="match status" value="1"/>
</dbReference>
<feature type="transmembrane region" description="Helical" evidence="10">
    <location>
        <begin position="209"/>
        <end position="229"/>
    </location>
</feature>
<dbReference type="GO" id="GO:0006811">
    <property type="term" value="P:monoatomic ion transport"/>
    <property type="evidence" value="ECO:0007669"/>
    <property type="project" value="UniProtKB-KW"/>
</dbReference>
<feature type="transmembrane region" description="Helical" evidence="10">
    <location>
        <begin position="407"/>
        <end position="427"/>
    </location>
</feature>